<evidence type="ECO:0000313" key="1">
    <source>
        <dbReference type="EMBL" id="NTS64126.1"/>
    </source>
</evidence>
<dbReference type="RefSeq" id="WP_174192178.1">
    <property type="nucleotide sequence ID" value="NZ_JABULH010000001.1"/>
</dbReference>
<evidence type="ECO:0000313" key="2">
    <source>
        <dbReference type="Proteomes" id="UP000621447"/>
    </source>
</evidence>
<comment type="caution">
    <text evidence="1">The sequence shown here is derived from an EMBL/GenBank/DDBJ whole genome shotgun (WGS) entry which is preliminary data.</text>
</comment>
<keyword evidence="2" id="KW-1185">Reference proteome</keyword>
<accession>A0ABX2JFA4</accession>
<gene>
    <name evidence="1" type="ORF">HRV97_02990</name>
</gene>
<sequence>MILAALLLQAAAPVDPCAWGPVSAPRRMTGVFVNEFEAQRFYENGDVAVISRMTPFAWFNRDKARQHASVGLWPLDHVFRVEFIGVERAASIETFNRHGPCPPTSGQASDIDVIEIVAQEDLGPASDILPMRRR</sequence>
<dbReference type="EMBL" id="JABULH010000001">
    <property type="protein sequence ID" value="NTS64126.1"/>
    <property type="molecule type" value="Genomic_DNA"/>
</dbReference>
<dbReference type="Proteomes" id="UP000621447">
    <property type="component" value="Unassembled WGS sequence"/>
</dbReference>
<reference evidence="1 2" key="1">
    <citation type="submission" date="2020-06" db="EMBL/GenBank/DDBJ databases">
        <title>Sphingomonas hominis sp. nov., a member of the Sphingomonas, isolated from the hair of a 22-year-old girl.</title>
        <authorList>
            <person name="Zhang D.-F."/>
            <person name="Cui X.-W."/>
        </authorList>
    </citation>
    <scope>NUCLEOTIDE SEQUENCE [LARGE SCALE GENOMIC DNA]</scope>
    <source>
        <strain evidence="1 2">HHU CXW</strain>
    </source>
</reference>
<proteinExistence type="predicted"/>
<name>A0ABX2JFA4_9SPHN</name>
<protein>
    <submittedName>
        <fullName evidence="1">Uncharacterized protein</fullName>
    </submittedName>
</protein>
<organism evidence="1 2">
    <name type="scientific">Sphingomonas hominis</name>
    <dbReference type="NCBI Taxonomy" id="2741495"/>
    <lineage>
        <taxon>Bacteria</taxon>
        <taxon>Pseudomonadati</taxon>
        <taxon>Pseudomonadota</taxon>
        <taxon>Alphaproteobacteria</taxon>
        <taxon>Sphingomonadales</taxon>
        <taxon>Sphingomonadaceae</taxon>
        <taxon>Sphingomonas</taxon>
    </lineage>
</organism>